<protein>
    <recommendedName>
        <fullName evidence="3">YCII-related domain-containing protein</fullName>
    </recommendedName>
</protein>
<dbReference type="EMBL" id="BOOC01000017">
    <property type="protein sequence ID" value="GIH40915.1"/>
    <property type="molecule type" value="Genomic_DNA"/>
</dbReference>
<accession>A0ABQ4G1K5</accession>
<organism evidence="1 2">
    <name type="scientific">Microbispora corallina</name>
    <dbReference type="NCBI Taxonomy" id="83302"/>
    <lineage>
        <taxon>Bacteria</taxon>
        <taxon>Bacillati</taxon>
        <taxon>Actinomycetota</taxon>
        <taxon>Actinomycetes</taxon>
        <taxon>Streptosporangiales</taxon>
        <taxon>Streptosporangiaceae</taxon>
        <taxon>Microbispora</taxon>
    </lineage>
</organism>
<sequence>MAEITDDHMREMLTKSRPYTVVLLRATPKRNEPGADAVVWEHGRRNFELRERGVLAIVCPITDDSGWSGIGLFDATPEETARIMDDDPGVKAGVFTYEVHPGRSFPGDALPA</sequence>
<comment type="caution">
    <text evidence="1">The sequence shown here is derived from an EMBL/GenBank/DDBJ whole genome shotgun (WGS) entry which is preliminary data.</text>
</comment>
<dbReference type="RefSeq" id="WP_204058299.1">
    <property type="nucleotide sequence ID" value="NZ_BAAAGP010000014.1"/>
</dbReference>
<reference evidence="1 2" key="1">
    <citation type="submission" date="2021-01" db="EMBL/GenBank/DDBJ databases">
        <title>Whole genome shotgun sequence of Microbispora corallina NBRC 16416.</title>
        <authorList>
            <person name="Komaki H."/>
            <person name="Tamura T."/>
        </authorList>
    </citation>
    <scope>NUCLEOTIDE SEQUENCE [LARGE SCALE GENOMIC DNA]</scope>
    <source>
        <strain evidence="1 2">NBRC 16416</strain>
    </source>
</reference>
<name>A0ABQ4G1K5_9ACTN</name>
<evidence type="ECO:0000313" key="1">
    <source>
        <dbReference type="EMBL" id="GIH40915.1"/>
    </source>
</evidence>
<keyword evidence="2" id="KW-1185">Reference proteome</keyword>
<dbReference type="Proteomes" id="UP000603904">
    <property type="component" value="Unassembled WGS sequence"/>
</dbReference>
<proteinExistence type="predicted"/>
<evidence type="ECO:0008006" key="3">
    <source>
        <dbReference type="Google" id="ProtNLM"/>
    </source>
</evidence>
<gene>
    <name evidence="1" type="ORF">Mco01_39150</name>
</gene>
<evidence type="ECO:0000313" key="2">
    <source>
        <dbReference type="Proteomes" id="UP000603904"/>
    </source>
</evidence>